<feature type="region of interest" description="Disordered" evidence="1">
    <location>
        <begin position="1"/>
        <end position="24"/>
    </location>
</feature>
<proteinExistence type="predicted"/>
<name>A0A6C0FKP7_9ZZZZ</name>
<reference evidence="2" key="1">
    <citation type="journal article" date="2020" name="Nature">
        <title>Giant virus diversity and host interactions through global metagenomics.</title>
        <authorList>
            <person name="Schulz F."/>
            <person name="Roux S."/>
            <person name="Paez-Espino D."/>
            <person name="Jungbluth S."/>
            <person name="Walsh D.A."/>
            <person name="Denef V.J."/>
            <person name="McMahon K.D."/>
            <person name="Konstantinidis K.T."/>
            <person name="Eloe-Fadrosh E.A."/>
            <person name="Kyrpides N.C."/>
            <person name="Woyke T."/>
        </authorList>
    </citation>
    <scope>NUCLEOTIDE SEQUENCE</scope>
    <source>
        <strain evidence="2">GVMAG-S-ERX556126-94</strain>
    </source>
</reference>
<protein>
    <submittedName>
        <fullName evidence="2">Uncharacterized protein</fullName>
    </submittedName>
</protein>
<evidence type="ECO:0000256" key="1">
    <source>
        <dbReference type="SAM" id="MobiDB-lite"/>
    </source>
</evidence>
<accession>A0A6C0FKP7</accession>
<sequence>MAKTQRKTKRKKRSKTNKQKRSIRNRREAKKYIELLNHAYKTLTSSYHDLLDKDDYLLLPYLKTGFNRGWKVLKDKNIIKEIKCNSLCMTMSILNSTLGKRKRIDELNPLQKLYLVFISYLVEDGELSKKEVTLKHALKKIDMRIMAKRNDLEKYTKKGDNRNIKKCNKFIGRQEEIKKKLIESDGKDREDVGYAFKIDVCNNVDCEYLHEYQMEKGQKYSESYSKFCLNITEFFKGIVWLNMYQIFGKILNPFKVSINNNVLNININIRNVINKVDIVFLPEEKMYFSDLFYGNNTLDRARKNAIITRKDIWIYNGIDTRNNKLIKRSVHNLENKHYVVAQMNIDSGEDWKKPIDEKAEIIYKNLSNFEKGIGELPILKDIRKQIKKIGDKDKYDLNENIENSITLHWLYMHRDEIEDYIKEFIF</sequence>
<evidence type="ECO:0000313" key="2">
    <source>
        <dbReference type="EMBL" id="QHT39095.1"/>
    </source>
</evidence>
<dbReference type="AlphaFoldDB" id="A0A6C0FKP7"/>
<dbReference type="EMBL" id="MN738838">
    <property type="protein sequence ID" value="QHT39095.1"/>
    <property type="molecule type" value="Genomic_DNA"/>
</dbReference>
<organism evidence="2">
    <name type="scientific">viral metagenome</name>
    <dbReference type="NCBI Taxonomy" id="1070528"/>
    <lineage>
        <taxon>unclassified sequences</taxon>
        <taxon>metagenomes</taxon>
        <taxon>organismal metagenomes</taxon>
    </lineage>
</organism>